<dbReference type="PANTHER" id="PTHR43605:SF10">
    <property type="entry name" value="ACYL-COA SYNTHETASE MEDIUM CHAIN FAMILY MEMBER 3"/>
    <property type="match status" value="1"/>
</dbReference>
<dbReference type="InterPro" id="IPR051087">
    <property type="entry name" value="Mitochondrial_ACSM"/>
</dbReference>
<gene>
    <name evidence="9" type="ORF">IFR04_014319</name>
</gene>
<evidence type="ECO:0000259" key="7">
    <source>
        <dbReference type="Pfam" id="PF00501"/>
    </source>
</evidence>
<dbReference type="InterPro" id="IPR000873">
    <property type="entry name" value="AMP-dep_synth/lig_dom"/>
</dbReference>
<dbReference type="EMBL" id="JAFJYH010000370">
    <property type="protein sequence ID" value="KAG4412538.1"/>
    <property type="molecule type" value="Genomic_DNA"/>
</dbReference>
<dbReference type="GO" id="GO:0006633">
    <property type="term" value="P:fatty acid biosynthetic process"/>
    <property type="evidence" value="ECO:0007669"/>
    <property type="project" value="TreeGrafter"/>
</dbReference>
<comment type="catalytic activity">
    <reaction evidence="6">
        <text>a medium-chain fatty acid + ATP + CoA = a medium-chain fatty acyl-CoA + AMP + diphosphate</text>
        <dbReference type="Rhea" id="RHEA:48340"/>
        <dbReference type="ChEBI" id="CHEBI:30616"/>
        <dbReference type="ChEBI" id="CHEBI:33019"/>
        <dbReference type="ChEBI" id="CHEBI:57287"/>
        <dbReference type="ChEBI" id="CHEBI:59558"/>
        <dbReference type="ChEBI" id="CHEBI:90546"/>
        <dbReference type="ChEBI" id="CHEBI:456215"/>
        <dbReference type="EC" id="6.2.1.2"/>
    </reaction>
    <physiologicalReaction direction="left-to-right" evidence="6">
        <dbReference type="Rhea" id="RHEA:48341"/>
    </physiologicalReaction>
</comment>
<dbReference type="Pfam" id="PF13193">
    <property type="entry name" value="AMP-binding_C"/>
    <property type="match status" value="1"/>
</dbReference>
<comment type="similarity">
    <text evidence="1">Belongs to the ATP-dependent AMP-binding enzyme family.</text>
</comment>
<evidence type="ECO:0000313" key="10">
    <source>
        <dbReference type="Proteomes" id="UP000664132"/>
    </source>
</evidence>
<name>A0A8H7T520_9HELO</name>
<evidence type="ECO:0000256" key="5">
    <source>
        <dbReference type="ARBA" id="ARBA00039009"/>
    </source>
</evidence>
<feature type="domain" description="AMP-dependent synthetase/ligase" evidence="7">
    <location>
        <begin position="24"/>
        <end position="388"/>
    </location>
</feature>
<dbReference type="Pfam" id="PF00501">
    <property type="entry name" value="AMP-binding"/>
    <property type="match status" value="1"/>
</dbReference>
<dbReference type="AlphaFoldDB" id="A0A8H7T520"/>
<dbReference type="PROSITE" id="PS00455">
    <property type="entry name" value="AMP_BINDING"/>
    <property type="match status" value="1"/>
</dbReference>
<dbReference type="OrthoDB" id="6614653at2759"/>
<dbReference type="SUPFAM" id="SSF56801">
    <property type="entry name" value="Acetyl-CoA synthetase-like"/>
    <property type="match status" value="1"/>
</dbReference>
<evidence type="ECO:0000313" key="9">
    <source>
        <dbReference type="EMBL" id="KAG4412538.1"/>
    </source>
</evidence>
<dbReference type="InterPro" id="IPR025110">
    <property type="entry name" value="AMP-bd_C"/>
</dbReference>
<evidence type="ECO:0000256" key="3">
    <source>
        <dbReference type="ARBA" id="ARBA00022741"/>
    </source>
</evidence>
<sequence length="565" mass="63172">MAHFTKSRLETPKDFNFAKDVVDYWAAKDPESMAMYWVSQDLSETRILKYSHFERQSHRIAIVLQKLGLARWDRIVMILPRTPAWWEIALASLRSGIVICPATTLLVGKDIEFRCKLTGATAFFGDKTSIEKFMKVKANCPTVKFIVQVDEAAKVSSPVVIDYYQRLESIKQAATFPSPRMSTSDPSLIYFTSGTSGPPKMVQHNQVSYPLAHTLTGKHWLQLSPGKVYWNLSEQGWAKAAWSFFGAWNCGATLFVHDDRGAFDPQRLLHILHKYPITTLCAPPTAYRQLVLQKSKKFLKENPPKALSHCTGAGEPLNAGVIDEWQKMTAMEIFDGYGQTETVLTCGNFAGTPIRPGSMGKPTAGVPLKIISSDGLECEPDTEGDLAILVNGGSKGSSEEFFGLFDGYIRPDGSLDKRIKELGRKEWYLTGDRATRDKDGYYWFVGRADDVINSAGYRIGPFEVESTLKLHPGVAESAVVSSPDESRGEVVKAFVVLTSEFKDGKDDNEIVKELQDFCKEHAAPYKYPRKIQLVDPEFLPKTISGKIKRNELKAAEWKKGKDSKL</sequence>
<dbReference type="InterPro" id="IPR042099">
    <property type="entry name" value="ANL_N_sf"/>
</dbReference>
<evidence type="ECO:0000256" key="4">
    <source>
        <dbReference type="ARBA" id="ARBA00022840"/>
    </source>
</evidence>
<proteinExistence type="inferred from homology"/>
<dbReference type="InterPro" id="IPR045851">
    <property type="entry name" value="AMP-bd_C_sf"/>
</dbReference>
<dbReference type="FunFam" id="3.30.300.30:FF:000005">
    <property type="entry name" value="Acyl-coenzyme A synthetase ACSM5, mitochondrial"/>
    <property type="match status" value="1"/>
</dbReference>
<dbReference type="PANTHER" id="PTHR43605">
    <property type="entry name" value="ACYL-COENZYME A SYNTHETASE"/>
    <property type="match status" value="1"/>
</dbReference>
<keyword evidence="10" id="KW-1185">Reference proteome</keyword>
<evidence type="ECO:0000259" key="8">
    <source>
        <dbReference type="Pfam" id="PF13193"/>
    </source>
</evidence>
<dbReference type="GO" id="GO:0005524">
    <property type="term" value="F:ATP binding"/>
    <property type="evidence" value="ECO:0007669"/>
    <property type="project" value="UniProtKB-KW"/>
</dbReference>
<comment type="caution">
    <text evidence="9">The sequence shown here is derived from an EMBL/GenBank/DDBJ whole genome shotgun (WGS) entry which is preliminary data.</text>
</comment>
<dbReference type="Gene3D" id="3.30.300.30">
    <property type="match status" value="1"/>
</dbReference>
<dbReference type="GO" id="GO:0004321">
    <property type="term" value="F:fatty-acyl-CoA synthase activity"/>
    <property type="evidence" value="ECO:0007669"/>
    <property type="project" value="TreeGrafter"/>
</dbReference>
<dbReference type="Gene3D" id="3.40.50.12780">
    <property type="entry name" value="N-terminal domain of ligase-like"/>
    <property type="match status" value="1"/>
</dbReference>
<dbReference type="InterPro" id="IPR020845">
    <property type="entry name" value="AMP-binding_CS"/>
</dbReference>
<organism evidence="9 10">
    <name type="scientific">Cadophora malorum</name>
    <dbReference type="NCBI Taxonomy" id="108018"/>
    <lineage>
        <taxon>Eukaryota</taxon>
        <taxon>Fungi</taxon>
        <taxon>Dikarya</taxon>
        <taxon>Ascomycota</taxon>
        <taxon>Pezizomycotina</taxon>
        <taxon>Leotiomycetes</taxon>
        <taxon>Helotiales</taxon>
        <taxon>Ploettnerulaceae</taxon>
        <taxon>Cadophora</taxon>
    </lineage>
</organism>
<keyword evidence="2" id="KW-0436">Ligase</keyword>
<dbReference type="GO" id="GO:0006637">
    <property type="term" value="P:acyl-CoA metabolic process"/>
    <property type="evidence" value="ECO:0007669"/>
    <property type="project" value="TreeGrafter"/>
</dbReference>
<accession>A0A8H7T520</accession>
<dbReference type="Proteomes" id="UP000664132">
    <property type="component" value="Unassembled WGS sequence"/>
</dbReference>
<evidence type="ECO:0000256" key="2">
    <source>
        <dbReference type="ARBA" id="ARBA00022598"/>
    </source>
</evidence>
<dbReference type="GO" id="GO:0031956">
    <property type="term" value="F:medium-chain fatty acid-CoA ligase activity"/>
    <property type="evidence" value="ECO:0007669"/>
    <property type="project" value="UniProtKB-EC"/>
</dbReference>
<evidence type="ECO:0000256" key="6">
    <source>
        <dbReference type="ARBA" id="ARBA00048477"/>
    </source>
</evidence>
<reference evidence="9" key="1">
    <citation type="submission" date="2021-02" db="EMBL/GenBank/DDBJ databases">
        <title>Genome sequence Cadophora malorum strain M34.</title>
        <authorList>
            <person name="Stefanovic E."/>
            <person name="Vu D."/>
            <person name="Scully C."/>
            <person name="Dijksterhuis J."/>
            <person name="Roader J."/>
            <person name="Houbraken J."/>
        </authorList>
    </citation>
    <scope>NUCLEOTIDE SEQUENCE</scope>
    <source>
        <strain evidence="9">M34</strain>
    </source>
</reference>
<keyword evidence="4" id="KW-0067">ATP-binding</keyword>
<keyword evidence="3" id="KW-0547">Nucleotide-binding</keyword>
<protein>
    <recommendedName>
        <fullName evidence="5">medium-chain acyl-CoA ligase</fullName>
        <ecNumber evidence="5">6.2.1.2</ecNumber>
    </recommendedName>
</protein>
<dbReference type="EC" id="6.2.1.2" evidence="5"/>
<feature type="domain" description="AMP-binding enzyme C-terminal" evidence="8">
    <location>
        <begin position="463"/>
        <end position="546"/>
    </location>
</feature>
<evidence type="ECO:0000256" key="1">
    <source>
        <dbReference type="ARBA" id="ARBA00006432"/>
    </source>
</evidence>